<evidence type="ECO:0000256" key="15">
    <source>
        <dbReference type="ARBA" id="ARBA00023310"/>
    </source>
</evidence>
<dbReference type="EMBL" id="BSYR01000060">
    <property type="protein sequence ID" value="GMJ11049.1"/>
    <property type="molecule type" value="Genomic_DNA"/>
</dbReference>
<dbReference type="SUPFAM" id="SSF81336">
    <property type="entry name" value="F1F0 ATP synthase subunit A"/>
    <property type="match status" value="1"/>
</dbReference>
<dbReference type="OrthoDB" id="994699at2759"/>
<dbReference type="HAMAP" id="MF_01393">
    <property type="entry name" value="ATP_synth_a_bact"/>
    <property type="match status" value="1"/>
</dbReference>
<dbReference type="GO" id="GO:0046933">
    <property type="term" value="F:proton-transporting ATP synthase activity, rotational mechanism"/>
    <property type="evidence" value="ECO:0007669"/>
    <property type="project" value="TreeGrafter"/>
</dbReference>
<dbReference type="PROSITE" id="PS00449">
    <property type="entry name" value="ATPASE_A"/>
    <property type="match status" value="1"/>
</dbReference>
<dbReference type="InterPro" id="IPR035908">
    <property type="entry name" value="F0_ATP_A_sf"/>
</dbReference>
<feature type="transmembrane region" description="Helical" evidence="17">
    <location>
        <begin position="293"/>
        <end position="322"/>
    </location>
</feature>
<evidence type="ECO:0000256" key="11">
    <source>
        <dbReference type="ARBA" id="ARBA00022989"/>
    </source>
</evidence>
<organism evidence="18 19">
    <name type="scientific">Hibiscus trionum</name>
    <name type="common">Flower of an hour</name>
    <dbReference type="NCBI Taxonomy" id="183268"/>
    <lineage>
        <taxon>Eukaryota</taxon>
        <taxon>Viridiplantae</taxon>
        <taxon>Streptophyta</taxon>
        <taxon>Embryophyta</taxon>
        <taxon>Tracheophyta</taxon>
        <taxon>Spermatophyta</taxon>
        <taxon>Magnoliopsida</taxon>
        <taxon>eudicotyledons</taxon>
        <taxon>Gunneridae</taxon>
        <taxon>Pentapetalae</taxon>
        <taxon>rosids</taxon>
        <taxon>malvids</taxon>
        <taxon>Malvales</taxon>
        <taxon>Malvaceae</taxon>
        <taxon>Malvoideae</taxon>
        <taxon>Hibiscus</taxon>
    </lineage>
</organism>
<evidence type="ECO:0000256" key="9">
    <source>
        <dbReference type="ARBA" id="ARBA00022781"/>
    </source>
</evidence>
<dbReference type="Proteomes" id="UP001165190">
    <property type="component" value="Unassembled WGS sequence"/>
</dbReference>
<comment type="function">
    <text evidence="1">Mitochondrial membrane ATP synthase (F(1)F(0) ATP synthase or Complex V) produces ATP from ADP in the presence of a proton gradient across the membrane which is generated by electron transport complexes of the respiratory chain. F-type ATPases consist of two structural domains, F(1) - containing the extramembraneous catalytic core and F(0) - containing the membrane proton channel, linked together by a central stalk and a peripheral stalk. During catalysis, ATP synthesis in the catalytic domain of F(1) is coupled via a rotary mechanism of the central stalk subunits to proton translocation. Key component of the proton channel; it may play a direct role in the translocation of protons across the membrane.</text>
</comment>
<dbReference type="FunFam" id="1.20.120.220:FF:000003">
    <property type="entry name" value="ATP synthase subunit a"/>
    <property type="match status" value="1"/>
</dbReference>
<dbReference type="GO" id="GO:0045259">
    <property type="term" value="C:proton-transporting ATP synthase complex"/>
    <property type="evidence" value="ECO:0007669"/>
    <property type="project" value="UniProtKB-KW"/>
</dbReference>
<evidence type="ECO:0000313" key="18">
    <source>
        <dbReference type="EMBL" id="GMJ11049.1"/>
    </source>
</evidence>
<dbReference type="PANTHER" id="PTHR11410">
    <property type="entry name" value="ATP SYNTHASE SUBUNIT A"/>
    <property type="match status" value="1"/>
</dbReference>
<dbReference type="CDD" id="cd00310">
    <property type="entry name" value="ATP-synt_Fo_a_6"/>
    <property type="match status" value="1"/>
</dbReference>
<dbReference type="AlphaFoldDB" id="A0A9W7MQI4"/>
<keyword evidence="11 17" id="KW-1133">Transmembrane helix</keyword>
<evidence type="ECO:0000256" key="10">
    <source>
        <dbReference type="ARBA" id="ARBA00022792"/>
    </source>
</evidence>
<evidence type="ECO:0000256" key="7">
    <source>
        <dbReference type="ARBA" id="ARBA00022547"/>
    </source>
</evidence>
<feature type="transmembrane region" description="Helical" evidence="17">
    <location>
        <begin position="233"/>
        <end position="254"/>
    </location>
</feature>
<evidence type="ECO:0000256" key="8">
    <source>
        <dbReference type="ARBA" id="ARBA00022692"/>
    </source>
</evidence>
<keyword evidence="8 17" id="KW-0812">Transmembrane</keyword>
<keyword evidence="6" id="KW-0691">RNA editing</keyword>
<keyword evidence="10" id="KW-0999">Mitochondrion inner membrane</keyword>
<evidence type="ECO:0000256" key="6">
    <source>
        <dbReference type="ARBA" id="ARBA00022495"/>
    </source>
</evidence>
<comment type="subunit">
    <text evidence="4">F-type ATPases have 2 components, CF(1) - the catalytic core - and CF(0) - the membrane proton channel. CF(1) has five subunits: alpha(3), beta(3), gamma(1), delta(1), epsilon(1). CF(0) has three main subunits: a, b and c.</text>
</comment>
<evidence type="ECO:0000256" key="13">
    <source>
        <dbReference type="ARBA" id="ARBA00023128"/>
    </source>
</evidence>
<reference evidence="18" key="1">
    <citation type="submission" date="2023-05" db="EMBL/GenBank/DDBJ databases">
        <title>Genome and transcriptome analyses reveal genes involved in the formation of fine ridges on petal epidermal cells in Hibiscus trionum.</title>
        <authorList>
            <person name="Koshimizu S."/>
            <person name="Masuda S."/>
            <person name="Ishii T."/>
            <person name="Shirasu K."/>
            <person name="Hoshino A."/>
            <person name="Arita M."/>
        </authorList>
    </citation>
    <scope>NUCLEOTIDE SEQUENCE</scope>
    <source>
        <strain evidence="18">Hamamatsu line</strain>
    </source>
</reference>
<evidence type="ECO:0000256" key="12">
    <source>
        <dbReference type="ARBA" id="ARBA00023065"/>
    </source>
</evidence>
<dbReference type="NCBIfam" id="NF004482">
    <property type="entry name" value="PRK05815.2-4"/>
    <property type="match status" value="1"/>
</dbReference>
<evidence type="ECO:0000256" key="3">
    <source>
        <dbReference type="ARBA" id="ARBA00006810"/>
    </source>
</evidence>
<dbReference type="InterPro" id="IPR000568">
    <property type="entry name" value="ATP_synth_F0_asu"/>
</dbReference>
<evidence type="ECO:0000313" key="19">
    <source>
        <dbReference type="Proteomes" id="UP001165190"/>
    </source>
</evidence>
<comment type="caution">
    <text evidence="18">The sequence shown here is derived from an EMBL/GenBank/DDBJ whole genome shotgun (WGS) entry which is preliminary data.</text>
</comment>
<evidence type="ECO:0000256" key="1">
    <source>
        <dbReference type="ARBA" id="ARBA00002070"/>
    </source>
</evidence>
<accession>A0A9W7MQI4</accession>
<keyword evidence="9" id="KW-0375">Hydrogen ion transport</keyword>
<keyword evidence="13" id="KW-0496">Mitochondrion</keyword>
<comment type="subcellular location">
    <subcellularLocation>
        <location evidence="2">Mitochondrion inner membrane</location>
        <topology evidence="2">Multi-pass membrane protein</topology>
    </subcellularLocation>
</comment>
<evidence type="ECO:0000256" key="2">
    <source>
        <dbReference type="ARBA" id="ARBA00004448"/>
    </source>
</evidence>
<keyword evidence="15" id="KW-0066">ATP synthesis</keyword>
<keyword evidence="14 17" id="KW-0472">Membrane</keyword>
<dbReference type="PANTHER" id="PTHR11410:SF0">
    <property type="entry name" value="ATP SYNTHASE SUBUNIT A"/>
    <property type="match status" value="1"/>
</dbReference>
<evidence type="ECO:0000256" key="4">
    <source>
        <dbReference type="ARBA" id="ARBA00011648"/>
    </source>
</evidence>
<gene>
    <name evidence="18" type="ORF">HRI_004774100</name>
</gene>
<dbReference type="NCBIfam" id="TIGR01131">
    <property type="entry name" value="ATP_synt_6_or_A"/>
    <property type="match status" value="1"/>
</dbReference>
<keyword evidence="7" id="KW-0138">CF(0)</keyword>
<evidence type="ECO:0000256" key="16">
    <source>
        <dbReference type="ARBA" id="ARBA00032954"/>
    </source>
</evidence>
<feature type="transmembrane region" description="Helical" evidence="17">
    <location>
        <begin position="266"/>
        <end position="287"/>
    </location>
</feature>
<evidence type="ECO:0000256" key="5">
    <source>
        <dbReference type="ARBA" id="ARBA00022448"/>
    </source>
</evidence>
<evidence type="ECO:0000256" key="14">
    <source>
        <dbReference type="ARBA" id="ARBA00023136"/>
    </source>
</evidence>
<feature type="transmembrane region" description="Helical" evidence="17">
    <location>
        <begin position="104"/>
        <end position="122"/>
    </location>
</feature>
<dbReference type="InterPro" id="IPR045083">
    <property type="entry name" value="ATP_synth_F0_asu_bact/mt"/>
</dbReference>
<keyword evidence="12" id="KW-0406">Ion transport</keyword>
<comment type="similarity">
    <text evidence="3">Belongs to the ATPase A chain family.</text>
</comment>
<dbReference type="PRINTS" id="PR00123">
    <property type="entry name" value="ATPASEA"/>
</dbReference>
<name>A0A9W7MQI4_HIBTR</name>
<evidence type="ECO:0000256" key="17">
    <source>
        <dbReference type="SAM" id="Phobius"/>
    </source>
</evidence>
<proteinExistence type="inferred from homology"/>
<sequence>MKRTMVVDITSAINLLFRGAKNVWKNCCSSVQDGSGVTHIYNNVNCCNSIDSFDVPDPLPLKEFDDELFEMEFESVNSPLEQFEIVPLIDLKIGNLYFSFTNPSLFMLLTLSLFLLLVHFVTKKGGGKLVPNAWQSLVELIYDFVLNPVNEQIGGLSSNVKQKYFPCISVTFTFSLFRNPQGMIPYSFTVTSHFLITLGLSFSLFIGITIVGFQRNGIHFLSFLLPAGVPLPLAPFLVLLELISYCFRALSLGIRLFANMMAGHSLVKILSGFAWTMLCMNNLFYFIGDLGPLFIVLALTGLELGVAILQAHVSTILICIYLNDAINLHQSAYLFFYN</sequence>
<dbReference type="Pfam" id="PF00119">
    <property type="entry name" value="ATP-synt_A"/>
    <property type="match status" value="1"/>
</dbReference>
<protein>
    <recommendedName>
        <fullName evidence="16">F-ATPase protein 6</fullName>
    </recommendedName>
</protein>
<dbReference type="GO" id="GO:0005743">
    <property type="term" value="C:mitochondrial inner membrane"/>
    <property type="evidence" value="ECO:0007669"/>
    <property type="project" value="UniProtKB-SubCell"/>
</dbReference>
<dbReference type="InterPro" id="IPR023011">
    <property type="entry name" value="ATP_synth_F0_asu_AS"/>
</dbReference>
<feature type="transmembrane region" description="Helical" evidence="17">
    <location>
        <begin position="193"/>
        <end position="213"/>
    </location>
</feature>
<keyword evidence="5" id="KW-0813">Transport</keyword>
<dbReference type="Gene3D" id="1.20.120.220">
    <property type="entry name" value="ATP synthase, F0 complex, subunit A"/>
    <property type="match status" value="1"/>
</dbReference>
<keyword evidence="19" id="KW-1185">Reference proteome</keyword>